<protein>
    <submittedName>
        <fullName evidence="3">Ovule protein</fullName>
    </submittedName>
</protein>
<organism evidence="3">
    <name type="scientific">Haemonchus placei</name>
    <name type="common">Barber's pole worm</name>
    <dbReference type="NCBI Taxonomy" id="6290"/>
    <lineage>
        <taxon>Eukaryota</taxon>
        <taxon>Metazoa</taxon>
        <taxon>Ecdysozoa</taxon>
        <taxon>Nematoda</taxon>
        <taxon>Chromadorea</taxon>
        <taxon>Rhabditida</taxon>
        <taxon>Rhabditina</taxon>
        <taxon>Rhabditomorpha</taxon>
        <taxon>Strongyloidea</taxon>
        <taxon>Trichostrongylidae</taxon>
        <taxon>Haemonchus</taxon>
    </lineage>
</organism>
<dbReference type="AlphaFoldDB" id="A0A0N4VVW1"/>
<sequence length="95" mass="11501">IRNYTLVFPKLYRYSFCQRSGFWSFFSPCTYSPREVSFIHGYLHYFRNYISIACTLIKCIFGTTTRSFIKYLLCMCRYANIFRLRSTCNEKISFE</sequence>
<dbReference type="Proteomes" id="UP000268014">
    <property type="component" value="Unassembled WGS sequence"/>
</dbReference>
<evidence type="ECO:0000313" key="2">
    <source>
        <dbReference type="Proteomes" id="UP000268014"/>
    </source>
</evidence>
<name>A0A0N4VVW1_HAEPC</name>
<dbReference type="EMBL" id="UZAF01001890">
    <property type="protein sequence ID" value="VDO09513.1"/>
    <property type="molecule type" value="Genomic_DNA"/>
</dbReference>
<evidence type="ECO:0000313" key="1">
    <source>
        <dbReference type="EMBL" id="VDO09513.1"/>
    </source>
</evidence>
<reference evidence="1 2" key="2">
    <citation type="submission" date="2018-11" db="EMBL/GenBank/DDBJ databases">
        <authorList>
            <consortium name="Pathogen Informatics"/>
        </authorList>
    </citation>
    <scope>NUCLEOTIDE SEQUENCE [LARGE SCALE GENOMIC DNA]</scope>
    <source>
        <strain evidence="1 2">MHpl1</strain>
    </source>
</reference>
<evidence type="ECO:0000313" key="3">
    <source>
        <dbReference type="WBParaSite" id="HPLM_0000143101-mRNA-1"/>
    </source>
</evidence>
<proteinExistence type="predicted"/>
<dbReference type="WBParaSite" id="HPLM_0000143101-mRNA-1">
    <property type="protein sequence ID" value="HPLM_0000143101-mRNA-1"/>
    <property type="gene ID" value="HPLM_0000143101"/>
</dbReference>
<gene>
    <name evidence="1" type="ORF">HPLM_LOCUS1430</name>
</gene>
<accession>A0A0N4VVW1</accession>
<reference evidence="3" key="1">
    <citation type="submission" date="2017-02" db="UniProtKB">
        <authorList>
            <consortium name="WormBaseParasite"/>
        </authorList>
    </citation>
    <scope>IDENTIFICATION</scope>
</reference>
<keyword evidence="2" id="KW-1185">Reference proteome</keyword>